<dbReference type="Proteomes" id="UP001165460">
    <property type="component" value="Unassembled WGS sequence"/>
</dbReference>
<sequence length="207" mass="23930">MKIRTVGLLFALIINAFCVFAQVKPVYFRGATIVTNPDLANSYAVFGPLKNSEIWIMKKYDMYDNLIATGSYLGGSFEIPHGEFNYYIDLETFNEANQTDFKLKDRERFLFQRGSFVNGVEEGQWLNFYPDGKIMGKSFYKNGELDGPFIQLDKNSRVLVKGTYKNGKREGSWIFIREKLRITYAADSITSKIKLNKAQIEQLREEY</sequence>
<dbReference type="RefSeq" id="WP_243362668.1">
    <property type="nucleotide sequence ID" value="NZ_JALGBH010000002.1"/>
</dbReference>
<dbReference type="Gene3D" id="2.20.110.10">
    <property type="entry name" value="Histone H3 K4-specific methyltransferase SET7/9 N-terminal domain"/>
    <property type="match status" value="1"/>
</dbReference>
<evidence type="ECO:0008006" key="3">
    <source>
        <dbReference type="Google" id="ProtNLM"/>
    </source>
</evidence>
<protein>
    <recommendedName>
        <fullName evidence="3">Toxin-antitoxin system YwqK family antitoxin</fullName>
    </recommendedName>
</protein>
<name>A0ABS9ZYU6_9SPHI</name>
<evidence type="ECO:0000313" key="1">
    <source>
        <dbReference type="EMBL" id="MCJ0743476.1"/>
    </source>
</evidence>
<reference evidence="1" key="1">
    <citation type="submission" date="2022-03" db="EMBL/GenBank/DDBJ databases">
        <authorList>
            <person name="Woo C.Y."/>
        </authorList>
    </citation>
    <scope>NUCLEOTIDE SEQUENCE</scope>
    <source>
        <strain evidence="1">CYS-01</strain>
    </source>
</reference>
<accession>A0ABS9ZYU6</accession>
<comment type="caution">
    <text evidence="1">The sequence shown here is derived from an EMBL/GenBank/DDBJ whole genome shotgun (WGS) entry which is preliminary data.</text>
</comment>
<organism evidence="1 2">
    <name type="scientific">Pedobacter montanisoli</name>
    <dbReference type="NCBI Taxonomy" id="2923277"/>
    <lineage>
        <taxon>Bacteria</taxon>
        <taxon>Pseudomonadati</taxon>
        <taxon>Bacteroidota</taxon>
        <taxon>Sphingobacteriia</taxon>
        <taxon>Sphingobacteriales</taxon>
        <taxon>Sphingobacteriaceae</taxon>
        <taxon>Pedobacter</taxon>
    </lineage>
</organism>
<dbReference type="EMBL" id="JALGBH010000002">
    <property type="protein sequence ID" value="MCJ0743476.1"/>
    <property type="molecule type" value="Genomic_DNA"/>
</dbReference>
<proteinExistence type="predicted"/>
<keyword evidence="2" id="KW-1185">Reference proteome</keyword>
<dbReference type="SUPFAM" id="SSF82185">
    <property type="entry name" value="Histone H3 K4-specific methyltransferase SET7/9 N-terminal domain"/>
    <property type="match status" value="1"/>
</dbReference>
<gene>
    <name evidence="1" type="ORF">MMF97_12195</name>
</gene>
<evidence type="ECO:0000313" key="2">
    <source>
        <dbReference type="Proteomes" id="UP001165460"/>
    </source>
</evidence>